<keyword evidence="1" id="KW-1133">Transmembrane helix</keyword>
<comment type="caution">
    <text evidence="2">The sequence shown here is derived from an EMBL/GenBank/DDBJ whole genome shotgun (WGS) entry which is preliminary data.</text>
</comment>
<dbReference type="GO" id="GO:0005789">
    <property type="term" value="C:endoplasmic reticulum membrane"/>
    <property type="evidence" value="ECO:0007669"/>
    <property type="project" value="TreeGrafter"/>
</dbReference>
<evidence type="ECO:0000256" key="1">
    <source>
        <dbReference type="SAM" id="Phobius"/>
    </source>
</evidence>
<sequence>MTGSVSTFADVALNFGAPAVLGDSVLRVAAARGRRSVMYGDDTWLRLFPGLWTESDGTTSFFVTDYTEVDDNVTRHLDTVLEPDEKKKPSFDFLVLHYLGLDHIGHLEGAKSPKIKPKLKEMDDVVKKIFTAMQKWDHNGVLLICGDHGMRDAGGHGGATPSEVLVPLVVVRSDDFECPHPLGPGPIVAQVDLAPSISWLLRAPFPGDSTGRVLPALMPTDVLQELYLLHYTSVQNSRAIKANLGADALEKEFYKQFQRAEKNFARYITTNQKSAAKMAKEYYEQSLAEMSKYLTESTVEFDMFAIIVGISLLAVITTALFSITLYSLQGDEKRRYSVTAHGRHRSQAGAIVAFAFIVMCFAAVLTLSCAIAETKSSLCSLNPQWMSAFASIAVTFSITFFIIKTTTEANLDLSILEELNAIDYLLIGGTIFHSVTFFGTSFIEEEHMTWYFFWNTLMFFVLVRTLIVLITYLSKSRENATEIQEKPQLQQKMSEVGIGMLPKWVILIALHRYLRTMNQTGDRWAFLPDTADWLNEQENSLYLQALMMTGDVLKGELLNKTDVFEISIWRTDNIFQLTLYNPPLNQCWFRTANDRCHQQR</sequence>
<dbReference type="AlphaFoldDB" id="A0A4C1TH09"/>
<keyword evidence="1" id="KW-0472">Membrane</keyword>
<dbReference type="GO" id="GO:0051267">
    <property type="term" value="F:CP2 mannose-ethanolamine phosphotransferase activity"/>
    <property type="evidence" value="ECO:0007669"/>
    <property type="project" value="TreeGrafter"/>
</dbReference>
<gene>
    <name evidence="2" type="primary">PIGG</name>
    <name evidence="2" type="ORF">EVAR_8013_1</name>
</gene>
<keyword evidence="1" id="KW-0812">Transmembrane</keyword>
<proteinExistence type="predicted"/>
<dbReference type="Gene3D" id="3.40.720.10">
    <property type="entry name" value="Alkaline Phosphatase, subunit A"/>
    <property type="match status" value="1"/>
</dbReference>
<evidence type="ECO:0000313" key="2">
    <source>
        <dbReference type="EMBL" id="GBP13793.1"/>
    </source>
</evidence>
<reference evidence="2 3" key="1">
    <citation type="journal article" date="2019" name="Commun. Biol.">
        <title>The bagworm genome reveals a unique fibroin gene that provides high tensile strength.</title>
        <authorList>
            <person name="Kono N."/>
            <person name="Nakamura H."/>
            <person name="Ohtoshi R."/>
            <person name="Tomita M."/>
            <person name="Numata K."/>
            <person name="Arakawa K."/>
        </authorList>
    </citation>
    <scope>NUCLEOTIDE SEQUENCE [LARGE SCALE GENOMIC DNA]</scope>
</reference>
<dbReference type="InterPro" id="IPR002591">
    <property type="entry name" value="Phosphodiest/P_Trfase"/>
</dbReference>
<evidence type="ECO:0000313" key="3">
    <source>
        <dbReference type="Proteomes" id="UP000299102"/>
    </source>
</evidence>
<protein>
    <submittedName>
        <fullName evidence="2">GPI ethanolamine phosphate transferase 2</fullName>
    </submittedName>
</protein>
<dbReference type="PANTHER" id="PTHR23072:SF0">
    <property type="entry name" value="GPI ETHANOLAMINE PHOSPHATE TRANSFERASE 2"/>
    <property type="match status" value="1"/>
</dbReference>
<dbReference type="PANTHER" id="PTHR23072">
    <property type="entry name" value="PHOSPHATIDYLINOSITOL GLYCAN-RELATED"/>
    <property type="match status" value="1"/>
</dbReference>
<dbReference type="InterPro" id="IPR039527">
    <property type="entry name" value="PIGG/GPI7"/>
</dbReference>
<feature type="transmembrane region" description="Helical" evidence="1">
    <location>
        <begin position="385"/>
        <end position="403"/>
    </location>
</feature>
<organism evidence="2 3">
    <name type="scientific">Eumeta variegata</name>
    <name type="common">Bagworm moth</name>
    <name type="synonym">Eumeta japonica</name>
    <dbReference type="NCBI Taxonomy" id="151549"/>
    <lineage>
        <taxon>Eukaryota</taxon>
        <taxon>Metazoa</taxon>
        <taxon>Ecdysozoa</taxon>
        <taxon>Arthropoda</taxon>
        <taxon>Hexapoda</taxon>
        <taxon>Insecta</taxon>
        <taxon>Pterygota</taxon>
        <taxon>Neoptera</taxon>
        <taxon>Endopterygota</taxon>
        <taxon>Lepidoptera</taxon>
        <taxon>Glossata</taxon>
        <taxon>Ditrysia</taxon>
        <taxon>Tineoidea</taxon>
        <taxon>Psychidae</taxon>
        <taxon>Oiketicinae</taxon>
        <taxon>Eumeta</taxon>
    </lineage>
</organism>
<dbReference type="STRING" id="151549.A0A4C1TH09"/>
<dbReference type="SUPFAM" id="SSF53649">
    <property type="entry name" value="Alkaline phosphatase-like"/>
    <property type="match status" value="1"/>
</dbReference>
<dbReference type="GO" id="GO:0006506">
    <property type="term" value="P:GPI anchor biosynthetic process"/>
    <property type="evidence" value="ECO:0007669"/>
    <property type="project" value="InterPro"/>
</dbReference>
<keyword evidence="3" id="KW-1185">Reference proteome</keyword>
<keyword evidence="2" id="KW-0808">Transferase</keyword>
<name>A0A4C1TH09_EUMVA</name>
<dbReference type="Proteomes" id="UP000299102">
    <property type="component" value="Unassembled WGS sequence"/>
</dbReference>
<feature type="transmembrane region" description="Helical" evidence="1">
    <location>
        <begin position="303"/>
        <end position="328"/>
    </location>
</feature>
<dbReference type="OrthoDB" id="272139at2759"/>
<dbReference type="EMBL" id="BGZK01000059">
    <property type="protein sequence ID" value="GBP13793.1"/>
    <property type="molecule type" value="Genomic_DNA"/>
</dbReference>
<accession>A0A4C1TH09</accession>
<feature type="transmembrane region" description="Helical" evidence="1">
    <location>
        <begin position="349"/>
        <end position="373"/>
    </location>
</feature>
<feature type="transmembrane region" description="Helical" evidence="1">
    <location>
        <begin position="424"/>
        <end position="443"/>
    </location>
</feature>
<dbReference type="InterPro" id="IPR017850">
    <property type="entry name" value="Alkaline_phosphatase_core_sf"/>
</dbReference>
<dbReference type="Pfam" id="PF01663">
    <property type="entry name" value="Phosphodiest"/>
    <property type="match status" value="1"/>
</dbReference>
<feature type="transmembrane region" description="Helical" evidence="1">
    <location>
        <begin position="449"/>
        <end position="473"/>
    </location>
</feature>